<feature type="domain" description="ABC transporter" evidence="18">
    <location>
        <begin position="402"/>
        <end position="640"/>
    </location>
</feature>
<feature type="transmembrane region" description="Helical" evidence="17">
    <location>
        <begin position="226"/>
        <end position="247"/>
    </location>
</feature>
<dbReference type="OrthoDB" id="6500128at2759"/>
<dbReference type="FunFam" id="3.40.50.300:FF:000403">
    <property type="entry name" value="ATP-binding cassette sub-family B member 8, mitochondrial"/>
    <property type="match status" value="1"/>
</dbReference>
<evidence type="ECO:0000256" key="11">
    <source>
        <dbReference type="ARBA" id="ARBA00023065"/>
    </source>
</evidence>
<dbReference type="Gene3D" id="1.20.1560.10">
    <property type="entry name" value="ABC transporter type 1, transmembrane domain"/>
    <property type="match status" value="1"/>
</dbReference>
<evidence type="ECO:0000256" key="15">
    <source>
        <dbReference type="ARBA" id="ARBA00041416"/>
    </source>
</evidence>
<keyword evidence="9" id="KW-0630">Potassium</keyword>
<dbReference type="CDD" id="cd18574">
    <property type="entry name" value="ABC_6TM_ABCB8_like"/>
    <property type="match status" value="1"/>
</dbReference>
<evidence type="ECO:0000313" key="21">
    <source>
        <dbReference type="Proteomes" id="UP000054350"/>
    </source>
</evidence>
<feature type="transmembrane region" description="Helical" evidence="17">
    <location>
        <begin position="303"/>
        <end position="328"/>
    </location>
</feature>
<dbReference type="PROSITE" id="PS50893">
    <property type="entry name" value="ABC_TRANSPORTER_2"/>
    <property type="match status" value="1"/>
</dbReference>
<evidence type="ECO:0000256" key="4">
    <source>
        <dbReference type="ARBA" id="ARBA00022692"/>
    </source>
</evidence>
<dbReference type="Gene3D" id="3.40.50.300">
    <property type="entry name" value="P-loop containing nucleotide triphosphate hydrolases"/>
    <property type="match status" value="1"/>
</dbReference>
<dbReference type="GO" id="GO:0005524">
    <property type="term" value="F:ATP binding"/>
    <property type="evidence" value="ECO:0007669"/>
    <property type="project" value="UniProtKB-KW"/>
</dbReference>
<dbReference type="PROSITE" id="PS50929">
    <property type="entry name" value="ABC_TM1F"/>
    <property type="match status" value="1"/>
</dbReference>
<dbReference type="OMA" id="STLAICW"/>
<evidence type="ECO:0000259" key="19">
    <source>
        <dbReference type="PROSITE" id="PS50929"/>
    </source>
</evidence>
<evidence type="ECO:0000313" key="20">
    <source>
        <dbReference type="EMBL" id="KNE58239.1"/>
    </source>
</evidence>
<evidence type="ECO:0000256" key="3">
    <source>
        <dbReference type="ARBA" id="ARBA00022538"/>
    </source>
</evidence>
<evidence type="ECO:0000256" key="14">
    <source>
        <dbReference type="ARBA" id="ARBA00040439"/>
    </source>
</evidence>
<dbReference type="SUPFAM" id="SSF52540">
    <property type="entry name" value="P-loop containing nucleoside triphosphate hydrolases"/>
    <property type="match status" value="1"/>
</dbReference>
<dbReference type="PROSITE" id="PS00211">
    <property type="entry name" value="ABC_TRANSPORTER_1"/>
    <property type="match status" value="1"/>
</dbReference>
<dbReference type="Proteomes" id="UP000054350">
    <property type="component" value="Unassembled WGS sequence"/>
</dbReference>
<dbReference type="GO" id="GO:0090374">
    <property type="term" value="P:oligopeptide export from mitochondrion"/>
    <property type="evidence" value="ECO:0007669"/>
    <property type="project" value="TreeGrafter"/>
</dbReference>
<evidence type="ECO:0000256" key="2">
    <source>
        <dbReference type="ARBA" id="ARBA00022448"/>
    </source>
</evidence>
<dbReference type="InterPro" id="IPR003439">
    <property type="entry name" value="ABC_transporter-like_ATP-bd"/>
</dbReference>
<dbReference type="VEuPathDB" id="FungiDB:AMAG_05049"/>
<keyword evidence="8" id="KW-0809">Transit peptide</keyword>
<dbReference type="CDD" id="cd03249">
    <property type="entry name" value="ABC_MTABC3_MDL1_MDL2"/>
    <property type="match status" value="1"/>
</dbReference>
<dbReference type="InterPro" id="IPR027417">
    <property type="entry name" value="P-loop_NTPase"/>
</dbReference>
<evidence type="ECO:0000256" key="16">
    <source>
        <dbReference type="ARBA" id="ARBA00042968"/>
    </source>
</evidence>
<reference evidence="20 21" key="1">
    <citation type="submission" date="2009-11" db="EMBL/GenBank/DDBJ databases">
        <title>Annotation of Allomyces macrogynus ATCC 38327.</title>
        <authorList>
            <consortium name="The Broad Institute Genome Sequencing Platform"/>
            <person name="Russ C."/>
            <person name="Cuomo C."/>
            <person name="Burger G."/>
            <person name="Gray M.W."/>
            <person name="Holland P.W.H."/>
            <person name="King N."/>
            <person name="Lang F.B.F."/>
            <person name="Roger A.J."/>
            <person name="Ruiz-Trillo I."/>
            <person name="Young S.K."/>
            <person name="Zeng Q."/>
            <person name="Gargeya S."/>
            <person name="Fitzgerald M."/>
            <person name="Haas B."/>
            <person name="Abouelleil A."/>
            <person name="Alvarado L."/>
            <person name="Arachchi H.M."/>
            <person name="Berlin A."/>
            <person name="Chapman S.B."/>
            <person name="Gearin G."/>
            <person name="Goldberg J."/>
            <person name="Griggs A."/>
            <person name="Gujja S."/>
            <person name="Hansen M."/>
            <person name="Heiman D."/>
            <person name="Howarth C."/>
            <person name="Larimer J."/>
            <person name="Lui A."/>
            <person name="MacDonald P.J.P."/>
            <person name="McCowen C."/>
            <person name="Montmayeur A."/>
            <person name="Murphy C."/>
            <person name="Neiman D."/>
            <person name="Pearson M."/>
            <person name="Priest M."/>
            <person name="Roberts A."/>
            <person name="Saif S."/>
            <person name="Shea T."/>
            <person name="Sisk P."/>
            <person name="Stolte C."/>
            <person name="Sykes S."/>
            <person name="Wortman J."/>
            <person name="Nusbaum C."/>
            <person name="Birren B."/>
        </authorList>
    </citation>
    <scope>NUCLEOTIDE SEQUENCE [LARGE SCALE GENOMIC DNA]</scope>
    <source>
        <strain evidence="20 21">ATCC 38327</strain>
    </source>
</reference>
<evidence type="ECO:0000256" key="12">
    <source>
        <dbReference type="ARBA" id="ARBA00023128"/>
    </source>
</evidence>
<keyword evidence="10 17" id="KW-1133">Transmembrane helix</keyword>
<dbReference type="GO" id="GO:0016887">
    <property type="term" value="F:ATP hydrolysis activity"/>
    <property type="evidence" value="ECO:0007669"/>
    <property type="project" value="InterPro"/>
</dbReference>
<dbReference type="InterPro" id="IPR036640">
    <property type="entry name" value="ABC1_TM_sf"/>
</dbReference>
<evidence type="ECO:0000256" key="1">
    <source>
        <dbReference type="ARBA" id="ARBA00004448"/>
    </source>
</evidence>
<feature type="transmembrane region" description="Helical" evidence="17">
    <location>
        <begin position="130"/>
        <end position="152"/>
    </location>
</feature>
<keyword evidence="7" id="KW-0067">ATP-binding</keyword>
<dbReference type="InterPro" id="IPR011527">
    <property type="entry name" value="ABC1_TM_dom"/>
</dbReference>
<dbReference type="InterPro" id="IPR003593">
    <property type="entry name" value="AAA+_ATPase"/>
</dbReference>
<keyword evidence="21" id="KW-1185">Reference proteome</keyword>
<feature type="domain" description="ABC transmembrane type-1" evidence="19">
    <location>
        <begin position="62"/>
        <end position="369"/>
    </location>
</feature>
<comment type="subcellular location">
    <subcellularLocation>
        <location evidence="1">Mitochondrion inner membrane</location>
        <topology evidence="1">Multi-pass membrane protein</topology>
    </subcellularLocation>
</comment>
<keyword evidence="12" id="KW-0496">Mitochondrion</keyword>
<evidence type="ECO:0000256" key="13">
    <source>
        <dbReference type="ARBA" id="ARBA00023136"/>
    </source>
</evidence>
<feature type="transmembrane region" description="Helical" evidence="17">
    <location>
        <begin position="98"/>
        <end position="118"/>
    </location>
</feature>
<reference evidence="21" key="2">
    <citation type="submission" date="2009-11" db="EMBL/GenBank/DDBJ databases">
        <title>The Genome Sequence of Allomyces macrogynus strain ATCC 38327.</title>
        <authorList>
            <consortium name="The Broad Institute Genome Sequencing Platform"/>
            <person name="Russ C."/>
            <person name="Cuomo C."/>
            <person name="Shea T."/>
            <person name="Young S.K."/>
            <person name="Zeng Q."/>
            <person name="Koehrsen M."/>
            <person name="Haas B."/>
            <person name="Borodovsky M."/>
            <person name="Guigo R."/>
            <person name="Alvarado L."/>
            <person name="Berlin A."/>
            <person name="Borenstein D."/>
            <person name="Chen Z."/>
            <person name="Engels R."/>
            <person name="Freedman E."/>
            <person name="Gellesch M."/>
            <person name="Goldberg J."/>
            <person name="Griggs A."/>
            <person name="Gujja S."/>
            <person name="Heiman D."/>
            <person name="Hepburn T."/>
            <person name="Howarth C."/>
            <person name="Jen D."/>
            <person name="Larson L."/>
            <person name="Lewis B."/>
            <person name="Mehta T."/>
            <person name="Park D."/>
            <person name="Pearson M."/>
            <person name="Roberts A."/>
            <person name="Saif S."/>
            <person name="Shenoy N."/>
            <person name="Sisk P."/>
            <person name="Stolte C."/>
            <person name="Sykes S."/>
            <person name="Walk T."/>
            <person name="White J."/>
            <person name="Yandava C."/>
            <person name="Burger G."/>
            <person name="Gray M.W."/>
            <person name="Holland P.W.H."/>
            <person name="King N."/>
            <person name="Lang F.B.F."/>
            <person name="Roger A.J."/>
            <person name="Ruiz-Trillo I."/>
            <person name="Lander E."/>
            <person name="Nusbaum C."/>
        </authorList>
    </citation>
    <scope>NUCLEOTIDE SEQUENCE [LARGE SCALE GENOMIC DNA]</scope>
    <source>
        <strain evidence="21">ATCC 38327</strain>
    </source>
</reference>
<keyword evidence="2" id="KW-0813">Transport</keyword>
<protein>
    <recommendedName>
        <fullName evidence="14">Mitochondrial potassium channel ATP-binding subunit</fullName>
    </recommendedName>
    <alternativeName>
        <fullName evidence="16">ATP-binding cassette sub-family B member 8, mitochondrial</fullName>
    </alternativeName>
    <alternativeName>
        <fullName evidence="15">Mitochondrial sulfonylurea-receptor</fullName>
    </alternativeName>
</protein>
<accession>A0A0L0S7C5</accession>
<dbReference type="Pfam" id="PF00005">
    <property type="entry name" value="ABC_tran"/>
    <property type="match status" value="1"/>
</dbReference>
<evidence type="ECO:0000256" key="9">
    <source>
        <dbReference type="ARBA" id="ARBA00022958"/>
    </source>
</evidence>
<dbReference type="GO" id="GO:0005743">
    <property type="term" value="C:mitochondrial inner membrane"/>
    <property type="evidence" value="ECO:0007669"/>
    <property type="project" value="UniProtKB-SubCell"/>
</dbReference>
<keyword evidence="11" id="KW-0406">Ion transport</keyword>
<evidence type="ECO:0000256" key="6">
    <source>
        <dbReference type="ARBA" id="ARBA00022792"/>
    </source>
</evidence>
<dbReference type="SUPFAM" id="SSF90123">
    <property type="entry name" value="ABC transporter transmembrane region"/>
    <property type="match status" value="1"/>
</dbReference>
<evidence type="ECO:0000256" key="5">
    <source>
        <dbReference type="ARBA" id="ARBA00022741"/>
    </source>
</evidence>
<evidence type="ECO:0000256" key="7">
    <source>
        <dbReference type="ARBA" id="ARBA00022840"/>
    </source>
</evidence>
<dbReference type="InterPro" id="IPR039421">
    <property type="entry name" value="Type_1_exporter"/>
</dbReference>
<feature type="transmembrane region" description="Helical" evidence="17">
    <location>
        <begin position="58"/>
        <end position="78"/>
    </location>
</feature>
<keyword evidence="13 17" id="KW-0472">Membrane</keyword>
<dbReference type="GO" id="GO:0015421">
    <property type="term" value="F:ABC-type oligopeptide transporter activity"/>
    <property type="evidence" value="ECO:0007669"/>
    <property type="project" value="TreeGrafter"/>
</dbReference>
<dbReference type="EMBL" id="GG745332">
    <property type="protein sequence ID" value="KNE58239.1"/>
    <property type="molecule type" value="Genomic_DNA"/>
</dbReference>
<name>A0A0L0S7C5_ALLM3</name>
<keyword evidence="5" id="KW-0547">Nucleotide-binding</keyword>
<evidence type="ECO:0000256" key="10">
    <source>
        <dbReference type="ARBA" id="ARBA00022989"/>
    </source>
</evidence>
<dbReference type="InterPro" id="IPR017871">
    <property type="entry name" value="ABC_transporter-like_CS"/>
</dbReference>
<evidence type="ECO:0000256" key="17">
    <source>
        <dbReference type="SAM" id="Phobius"/>
    </source>
</evidence>
<keyword evidence="3" id="KW-0633">Potassium transport</keyword>
<dbReference type="PANTHER" id="PTHR43394">
    <property type="entry name" value="ATP-DEPENDENT PERMEASE MDL1, MITOCHONDRIAL"/>
    <property type="match status" value="1"/>
</dbReference>
<keyword evidence="6" id="KW-0999">Mitochondrion inner membrane</keyword>
<evidence type="ECO:0000256" key="8">
    <source>
        <dbReference type="ARBA" id="ARBA00022946"/>
    </source>
</evidence>
<dbReference type="eggNOG" id="KOG0058">
    <property type="taxonomic scope" value="Eukaryota"/>
</dbReference>
<dbReference type="PANTHER" id="PTHR43394:SF17">
    <property type="entry name" value="MITOCHONDRIAL POTASSIUM CHANNEL ATP-BINDING SUBUNIT"/>
    <property type="match status" value="1"/>
</dbReference>
<keyword evidence="4 17" id="KW-0812">Transmembrane</keyword>
<proteinExistence type="predicted"/>
<organism evidence="20 21">
    <name type="scientific">Allomyces macrogynus (strain ATCC 38327)</name>
    <name type="common">Allomyces javanicus var. macrogynus</name>
    <dbReference type="NCBI Taxonomy" id="578462"/>
    <lineage>
        <taxon>Eukaryota</taxon>
        <taxon>Fungi</taxon>
        <taxon>Fungi incertae sedis</taxon>
        <taxon>Blastocladiomycota</taxon>
        <taxon>Blastocladiomycetes</taxon>
        <taxon>Blastocladiales</taxon>
        <taxon>Blastocladiaceae</taxon>
        <taxon>Allomyces</taxon>
    </lineage>
</organism>
<dbReference type="SMART" id="SM00382">
    <property type="entry name" value="AAA"/>
    <property type="match status" value="1"/>
</dbReference>
<dbReference type="GO" id="GO:0006813">
    <property type="term" value="P:potassium ion transport"/>
    <property type="evidence" value="ECO:0007669"/>
    <property type="project" value="UniProtKB-KW"/>
</dbReference>
<dbReference type="Pfam" id="PF00664">
    <property type="entry name" value="ABC_membrane"/>
    <property type="match status" value="1"/>
</dbReference>
<dbReference type="AlphaFoldDB" id="A0A0L0S7C5"/>
<dbReference type="STRING" id="578462.A0A0L0S7C5"/>
<gene>
    <name evidence="20" type="ORF">AMAG_05049</name>
</gene>
<sequence>MTLVLRWPTCAHSVLRVTLGAIHADATIDAKPVLLPEAACAPRPPLWPDVWTAIKRDWLLLVLVMATAIAGAIASLWLPRIMGQLVNVISKSLTAAGSAPAMVATTGATATSWSHIVAALQPMNPPALRLLGLFVIKGVLTTMHIALVGVLGERMAARLRVRLYSALIHQDMAFFDISKSSELVARVATDVQEFKHTFKQCVTQGLRAMTEVTGSVLHLLHLSPSLTLALGISMPALYLLGTFYGAYLRRLSRHAKEVESTSMGTAGEGLGNVRTVKAYAAEDREVELFQAAAERAAKTNTKLAFHIGLFQGITSTSIGSMILIVLYYGGAQVAMGHMEPGELMSYLMATQAAQRSLASLGVLVGQYIKAKAAAQRVFEFTHRTPLIPTRGGQTLPSLRGDIEFSNVAFAYPARADQVVLNNFSLAVPAGTVVALCGSSGSGKTTVVSLLERFYDPRFGKVLLDGVNIRDLDPTWLREQIGYIAQQPALFSSSIRENIRYGRPDATNEEVEEAAKLANAHEFISNFSSGYETVVGERGTALSGGQRQRIAIAAAILKNPRVLILDEATSALDNQSERLVQEALDRLMKGRTVLVIAHRLTTIQNADLIVLMGKPQGKILEMGTHAQLMARRGAYYKLHHVGADI</sequence>
<evidence type="ECO:0000259" key="18">
    <source>
        <dbReference type="PROSITE" id="PS50893"/>
    </source>
</evidence>